<dbReference type="AlphaFoldDB" id="A0A835XHX0"/>
<organism evidence="3 4">
    <name type="scientific">Edaphochlamys debaryana</name>
    <dbReference type="NCBI Taxonomy" id="47281"/>
    <lineage>
        <taxon>Eukaryota</taxon>
        <taxon>Viridiplantae</taxon>
        <taxon>Chlorophyta</taxon>
        <taxon>core chlorophytes</taxon>
        <taxon>Chlorophyceae</taxon>
        <taxon>CS clade</taxon>
        <taxon>Chlamydomonadales</taxon>
        <taxon>Chlamydomonadales incertae sedis</taxon>
        <taxon>Edaphochlamys</taxon>
    </lineage>
</organism>
<feature type="domain" description="Serine-threonine/tyrosine-protein kinase catalytic" evidence="2">
    <location>
        <begin position="2"/>
        <end position="60"/>
    </location>
</feature>
<dbReference type="GO" id="GO:0004672">
    <property type="term" value="F:protein kinase activity"/>
    <property type="evidence" value="ECO:0007669"/>
    <property type="project" value="InterPro"/>
</dbReference>
<evidence type="ECO:0000313" key="3">
    <source>
        <dbReference type="EMBL" id="KAG2484982.1"/>
    </source>
</evidence>
<dbReference type="InterPro" id="IPR011009">
    <property type="entry name" value="Kinase-like_dom_sf"/>
</dbReference>
<evidence type="ECO:0000256" key="1">
    <source>
        <dbReference type="SAM" id="MobiDB-lite"/>
    </source>
</evidence>
<feature type="compositionally biased region" description="Gly residues" evidence="1">
    <location>
        <begin position="140"/>
        <end position="151"/>
    </location>
</feature>
<dbReference type="Gene3D" id="1.10.510.10">
    <property type="entry name" value="Transferase(Phosphotransferase) domain 1"/>
    <property type="match status" value="1"/>
</dbReference>
<gene>
    <name evidence="3" type="ORF">HYH03_016276</name>
</gene>
<protein>
    <recommendedName>
        <fullName evidence="2">Serine-threonine/tyrosine-protein kinase catalytic domain-containing protein</fullName>
    </recommendedName>
</protein>
<dbReference type="Proteomes" id="UP000612055">
    <property type="component" value="Unassembled WGS sequence"/>
</dbReference>
<feature type="region of interest" description="Disordered" evidence="1">
    <location>
        <begin position="70"/>
        <end position="197"/>
    </location>
</feature>
<comment type="caution">
    <text evidence="3">The sequence shown here is derived from an EMBL/GenBank/DDBJ whole genome shotgun (WGS) entry which is preliminary data.</text>
</comment>
<dbReference type="SUPFAM" id="SSF56112">
    <property type="entry name" value="Protein kinase-like (PK-like)"/>
    <property type="match status" value="1"/>
</dbReference>
<keyword evidence="4" id="KW-1185">Reference proteome</keyword>
<feature type="compositionally biased region" description="Low complexity" evidence="1">
    <location>
        <begin position="171"/>
        <end position="180"/>
    </location>
</feature>
<evidence type="ECO:0000313" key="4">
    <source>
        <dbReference type="Proteomes" id="UP000612055"/>
    </source>
</evidence>
<accession>A0A835XHX0</accession>
<feature type="compositionally biased region" description="Low complexity" evidence="1">
    <location>
        <begin position="91"/>
        <end position="107"/>
    </location>
</feature>
<sequence>MMTGKRPYENLMHGQILLGVSLQGLRPKLPDDQWPELCALARRCMEQDPEERPSFADLEDAMVELEEALRLTPGDSQRGSAEPLRPVDPHASAGRATGGTACAAGSAPLSHGQQRPYSLSGPGGCGPFQGPTTARLLGYRPGGSRGSGGPAGSDRRRQTGSTGTMHPPHTPSTRSRSPRSGSDNPLQHVPNPLWNQPSPPLASYASLVSGPVPRIPRTGTAGAAAAPQEEAAGLRSLRVPAAAGLDGPCSDSRSGSASAFLLAAEPAEAAAPASQLALTTLSPWLTDEVAAGAAMQLNEDLT</sequence>
<name>A0A835XHX0_9CHLO</name>
<reference evidence="3" key="1">
    <citation type="journal article" date="2020" name="bioRxiv">
        <title>Comparative genomics of Chlamydomonas.</title>
        <authorList>
            <person name="Craig R.J."/>
            <person name="Hasan A.R."/>
            <person name="Ness R.W."/>
            <person name="Keightley P.D."/>
        </authorList>
    </citation>
    <scope>NUCLEOTIDE SEQUENCE</scope>
    <source>
        <strain evidence="3">CCAP 11/70</strain>
    </source>
</reference>
<proteinExistence type="predicted"/>
<evidence type="ECO:0000259" key="2">
    <source>
        <dbReference type="Pfam" id="PF07714"/>
    </source>
</evidence>
<dbReference type="Pfam" id="PF07714">
    <property type="entry name" value="PK_Tyr_Ser-Thr"/>
    <property type="match status" value="1"/>
</dbReference>
<dbReference type="OrthoDB" id="4062651at2759"/>
<dbReference type="InterPro" id="IPR001245">
    <property type="entry name" value="Ser-Thr/Tyr_kinase_cat_dom"/>
</dbReference>
<dbReference type="EMBL" id="JAEHOE010000138">
    <property type="protein sequence ID" value="KAG2484982.1"/>
    <property type="molecule type" value="Genomic_DNA"/>
</dbReference>